<dbReference type="OrthoDB" id="3344688at2759"/>
<organism evidence="1 2">
    <name type="scientific">Candolleomyces aberdarensis</name>
    <dbReference type="NCBI Taxonomy" id="2316362"/>
    <lineage>
        <taxon>Eukaryota</taxon>
        <taxon>Fungi</taxon>
        <taxon>Dikarya</taxon>
        <taxon>Basidiomycota</taxon>
        <taxon>Agaricomycotina</taxon>
        <taxon>Agaricomycetes</taxon>
        <taxon>Agaricomycetidae</taxon>
        <taxon>Agaricales</taxon>
        <taxon>Agaricineae</taxon>
        <taxon>Psathyrellaceae</taxon>
        <taxon>Candolleomyces</taxon>
    </lineage>
</organism>
<dbReference type="EMBL" id="SDEE01000108">
    <property type="protein sequence ID" value="RXW21441.1"/>
    <property type="molecule type" value="Genomic_DNA"/>
</dbReference>
<dbReference type="CDD" id="cd09272">
    <property type="entry name" value="RNase_HI_RT_Ty1"/>
    <property type="match status" value="1"/>
</dbReference>
<sequence length="260" mass="29481">MLQPPIEPHINLTPSSKHISTALLPPKKKSEYCKLVGLLMYLSVMIHPDLTSALTVLACYLKQAHTIHMEAGLHVLWYIKVTREFHLTLEGKDFVLSGYSDANWGIELHGHSILGFIFSTGTSVISWSLKKQPIITLYFTESKYIMLSHATKEEKWLQTLAHKILPVVGFGFYVKNFNPTVLYCNNQRAIKLSTNPIFDAHTKHIDIHFHFIHQTITSCDLQLIYCPTNTMVADIMTKQLTCVKFTHQEDDGGSGSKQVN</sequence>
<proteinExistence type="predicted"/>
<accession>A0A4Q2DPW8</accession>
<protein>
    <submittedName>
        <fullName evidence="1">Uncharacterized protein</fullName>
    </submittedName>
</protein>
<gene>
    <name evidence="1" type="ORF">EST38_g4440</name>
</gene>
<name>A0A4Q2DPW8_9AGAR</name>
<evidence type="ECO:0000313" key="2">
    <source>
        <dbReference type="Proteomes" id="UP000290288"/>
    </source>
</evidence>
<dbReference type="AlphaFoldDB" id="A0A4Q2DPW8"/>
<dbReference type="Proteomes" id="UP000290288">
    <property type="component" value="Unassembled WGS sequence"/>
</dbReference>
<keyword evidence="2" id="KW-1185">Reference proteome</keyword>
<comment type="caution">
    <text evidence="1">The sequence shown here is derived from an EMBL/GenBank/DDBJ whole genome shotgun (WGS) entry which is preliminary data.</text>
</comment>
<dbReference type="PANTHER" id="PTHR11439">
    <property type="entry name" value="GAG-POL-RELATED RETROTRANSPOSON"/>
    <property type="match status" value="1"/>
</dbReference>
<dbReference type="PANTHER" id="PTHR11439:SF483">
    <property type="entry name" value="PEPTIDE SYNTHASE GLIP-LIKE, PUTATIVE (AFU_ORTHOLOGUE AFUA_3G12920)-RELATED"/>
    <property type="match status" value="1"/>
</dbReference>
<reference evidence="1 2" key="1">
    <citation type="submission" date="2019-01" db="EMBL/GenBank/DDBJ databases">
        <title>Draft genome sequence of Psathyrella aberdarensis IHI B618.</title>
        <authorList>
            <person name="Buettner E."/>
            <person name="Kellner H."/>
        </authorList>
    </citation>
    <scope>NUCLEOTIDE SEQUENCE [LARGE SCALE GENOMIC DNA]</scope>
    <source>
        <strain evidence="1 2">IHI B618</strain>
    </source>
</reference>
<dbReference type="STRING" id="2316362.A0A4Q2DPW8"/>
<evidence type="ECO:0000313" key="1">
    <source>
        <dbReference type="EMBL" id="RXW21441.1"/>
    </source>
</evidence>